<dbReference type="RefSeq" id="WP_344028420.1">
    <property type="nucleotide sequence ID" value="NZ_BAAAOB010000001.1"/>
</dbReference>
<dbReference type="InterPro" id="IPR017853">
    <property type="entry name" value="GH"/>
</dbReference>
<dbReference type="InterPro" id="IPR036365">
    <property type="entry name" value="PGBD-like_sf"/>
</dbReference>
<dbReference type="Gene3D" id="3.20.20.80">
    <property type="entry name" value="Glycosidases"/>
    <property type="match status" value="1"/>
</dbReference>
<evidence type="ECO:0000313" key="2">
    <source>
        <dbReference type="EMBL" id="GAA1777814.1"/>
    </source>
</evidence>
<dbReference type="CDD" id="cd06418">
    <property type="entry name" value="GH25_BacA-like"/>
    <property type="match status" value="1"/>
</dbReference>
<comment type="caution">
    <text evidence="2">The sequence shown here is derived from an EMBL/GenBank/DDBJ whole genome shotgun (WGS) entry which is preliminary data.</text>
</comment>
<dbReference type="EMBL" id="BAAAOB010000001">
    <property type="protein sequence ID" value="GAA1777814.1"/>
    <property type="molecule type" value="Genomic_DNA"/>
</dbReference>
<dbReference type="Proteomes" id="UP001500851">
    <property type="component" value="Unassembled WGS sequence"/>
</dbReference>
<keyword evidence="3" id="KW-1185">Reference proteome</keyword>
<feature type="domain" description="Rv2525c-like glycoside hydrolase-like" evidence="1">
    <location>
        <begin position="310"/>
        <end position="480"/>
    </location>
</feature>
<organism evidence="2 3">
    <name type="scientific">Leucobacter iarius</name>
    <dbReference type="NCBI Taxonomy" id="333963"/>
    <lineage>
        <taxon>Bacteria</taxon>
        <taxon>Bacillati</taxon>
        <taxon>Actinomycetota</taxon>
        <taxon>Actinomycetes</taxon>
        <taxon>Micrococcales</taxon>
        <taxon>Microbacteriaceae</taxon>
        <taxon>Leucobacter</taxon>
    </lineage>
</organism>
<dbReference type="InterPro" id="IPR015020">
    <property type="entry name" value="Rv2525c-like_Glyco_Hydro-like"/>
</dbReference>
<accession>A0ABN2L7B2</accession>
<proteinExistence type="predicted"/>
<dbReference type="SUPFAM" id="SSF51445">
    <property type="entry name" value="(Trans)glycosidases"/>
    <property type="match status" value="1"/>
</dbReference>
<evidence type="ECO:0000259" key="1">
    <source>
        <dbReference type="Pfam" id="PF08924"/>
    </source>
</evidence>
<dbReference type="Pfam" id="PF08924">
    <property type="entry name" value="Rv2525c_GlyHyd-like"/>
    <property type="match status" value="1"/>
</dbReference>
<evidence type="ECO:0000313" key="3">
    <source>
        <dbReference type="Proteomes" id="UP001500851"/>
    </source>
</evidence>
<gene>
    <name evidence="2" type="ORF">GCM10009768_02960</name>
</gene>
<dbReference type="SUPFAM" id="SSF47090">
    <property type="entry name" value="PGBD-like"/>
    <property type="match status" value="1"/>
</dbReference>
<sequence>MSDPWVTSTQNWLNANYTHVSEWEPVAVTGKTGWPTMYALTRALQHELGLTSLSDSFGPGTLAALTALGNVSQSTTNKNIVRILQGALYCKGYDGGGGQLSGDYTTAATGVSEILGDMGLTASGSSVSPKVFKALLTMDAYVLLSGGSIQVRDIQRDLNRRYLHRQDFFVIPADGNYSRDVQRGLMLALQYEIGMADGVANGNFGPGTQAGVSAQANFGPGNSDASTGKYFIHLYQAALLFNNFPTPYDGVFTAALQASTTAFQEFCLLAQSGRSDFRTWASLLVSTGDATRPGKAADTIRQITSDRASTLVANGYETVGRYLTNRPIPGSLDKNIKPGELTDIFAAGLTVFPIFQEGGADLDFFDYSQGYVAGQRAHDSAHSYGFKPATVIYFAVDFDAMEDEVRSSVVPYFQGVRDGLASKFSRYRVGIYGSRNTCSIVSNAGLAELSFVSGMSTGFSGNLGYPLPSNWAFDQVLEYEIGAGTGWVNIDKDIKSGRDLGQGSVLANPTAPNQSEAEKAISYMYRVQALARAYRDTHPSAPGAADLTARYLRKKHYSGLDWALLGGPYEPDFTALVETSIPPAEVPLAFKNLPSTPVAGVDWPHMLATNSAYVYRGPSSSQIGPQFSDIGGWAGDQATMAVDWYINGKGIPGSTPYSYCMQIMNGAVSGSFGPSDVTGDVFGWLAAHSLSTGRASNLAQAITLAVDHSTYPGENSFDSFIRLRWGSIANGFFICKQVFDQPGDTGDRIAFNGSRTYLLQNYSEREPLYLSQFTSDQLHGIAKAVVNTFAGLSTHYSPLP</sequence>
<reference evidence="2 3" key="1">
    <citation type="journal article" date="2019" name="Int. J. Syst. Evol. Microbiol.">
        <title>The Global Catalogue of Microorganisms (GCM) 10K type strain sequencing project: providing services to taxonomists for standard genome sequencing and annotation.</title>
        <authorList>
            <consortium name="The Broad Institute Genomics Platform"/>
            <consortium name="The Broad Institute Genome Sequencing Center for Infectious Disease"/>
            <person name="Wu L."/>
            <person name="Ma J."/>
        </authorList>
    </citation>
    <scope>NUCLEOTIDE SEQUENCE [LARGE SCALE GENOMIC DNA]</scope>
    <source>
        <strain evidence="2 3">JCM 14736</strain>
    </source>
</reference>
<name>A0ABN2L7B2_9MICO</name>
<protein>
    <recommendedName>
        <fullName evidence="1">Rv2525c-like glycoside hydrolase-like domain-containing protein</fullName>
    </recommendedName>
</protein>